<evidence type="ECO:0000313" key="2">
    <source>
        <dbReference type="Proteomes" id="UP001281761"/>
    </source>
</evidence>
<protein>
    <submittedName>
        <fullName evidence="1">Uncharacterized protein</fullName>
    </submittedName>
</protein>
<gene>
    <name evidence="1" type="ORF">BLNAU_20480</name>
</gene>
<comment type="caution">
    <text evidence="1">The sequence shown here is derived from an EMBL/GenBank/DDBJ whole genome shotgun (WGS) entry which is preliminary data.</text>
</comment>
<dbReference type="EMBL" id="JARBJD010000291">
    <property type="protein sequence ID" value="KAK2944621.1"/>
    <property type="molecule type" value="Genomic_DNA"/>
</dbReference>
<proteinExistence type="predicted"/>
<keyword evidence="2" id="KW-1185">Reference proteome</keyword>
<reference evidence="1 2" key="1">
    <citation type="journal article" date="2022" name="bioRxiv">
        <title>Genomics of Preaxostyla Flagellates Illuminates Evolutionary Transitions and the Path Towards Mitochondrial Loss.</title>
        <authorList>
            <person name="Novak L.V.F."/>
            <person name="Treitli S.C."/>
            <person name="Pyrih J."/>
            <person name="Halakuc P."/>
            <person name="Pipaliya S.V."/>
            <person name="Vacek V."/>
            <person name="Brzon O."/>
            <person name="Soukal P."/>
            <person name="Eme L."/>
            <person name="Dacks J.B."/>
            <person name="Karnkowska A."/>
            <person name="Elias M."/>
            <person name="Hampl V."/>
        </authorList>
    </citation>
    <scope>NUCLEOTIDE SEQUENCE [LARGE SCALE GENOMIC DNA]</scope>
    <source>
        <strain evidence="1">NAU3</strain>
        <tissue evidence="1">Gut</tissue>
    </source>
</reference>
<evidence type="ECO:0000313" key="1">
    <source>
        <dbReference type="EMBL" id="KAK2944621.1"/>
    </source>
</evidence>
<dbReference type="Proteomes" id="UP001281761">
    <property type="component" value="Unassembled WGS sequence"/>
</dbReference>
<organism evidence="1 2">
    <name type="scientific">Blattamonas nauphoetae</name>
    <dbReference type="NCBI Taxonomy" id="2049346"/>
    <lineage>
        <taxon>Eukaryota</taxon>
        <taxon>Metamonada</taxon>
        <taxon>Preaxostyla</taxon>
        <taxon>Oxymonadida</taxon>
        <taxon>Blattamonas</taxon>
    </lineage>
</organism>
<name>A0ABQ9X1X5_9EUKA</name>
<accession>A0ABQ9X1X5</accession>
<sequence length="133" mass="14861">MTTPIITNSPLANLSHDAAAVEYFALSIRRLPHFNISCQRSWKSDIEAESTPTLLENQNRKEAMASSLLCTVSLLHTPAAEDGTFHWLIHFIVGTRESETFKPIIRLTTMSFSVSSTSCTDRVSLCDSEEQEQ</sequence>